<reference evidence="3 4" key="1">
    <citation type="submission" date="2013-02" db="EMBL/GenBank/DDBJ databases">
        <title>Genome sequence of Clostridium saccharoperbutylacetonicum N1-4(HMT).</title>
        <authorList>
            <person name="Poehlein A."/>
            <person name="Daniel R."/>
        </authorList>
    </citation>
    <scope>NUCLEOTIDE SEQUENCE [LARGE SCALE GENOMIC DNA]</scope>
    <source>
        <strain evidence="4">N1-4(HMT)</strain>
    </source>
</reference>
<keyword evidence="4" id="KW-1185">Reference proteome</keyword>
<dbReference type="eggNOG" id="COG5652">
    <property type="taxonomic scope" value="Bacteria"/>
</dbReference>
<dbReference type="EMBL" id="CP004121">
    <property type="protein sequence ID" value="AGF55006.1"/>
    <property type="molecule type" value="Genomic_DNA"/>
</dbReference>
<dbReference type="STRING" id="36745.CLSAP_12020"/>
<dbReference type="InterPro" id="IPR006976">
    <property type="entry name" value="VanZ-like"/>
</dbReference>
<evidence type="ECO:0000256" key="1">
    <source>
        <dbReference type="SAM" id="Phobius"/>
    </source>
</evidence>
<dbReference type="Proteomes" id="UP000011728">
    <property type="component" value="Chromosome"/>
</dbReference>
<feature type="transmembrane region" description="Helical" evidence="1">
    <location>
        <begin position="73"/>
        <end position="90"/>
    </location>
</feature>
<evidence type="ECO:0000313" key="3">
    <source>
        <dbReference type="EMBL" id="AGF55006.1"/>
    </source>
</evidence>
<dbReference type="PANTHER" id="PTHR28008:SF1">
    <property type="entry name" value="DOMAIN PROTEIN, PUTATIVE (AFU_ORTHOLOGUE AFUA_3G10980)-RELATED"/>
    <property type="match status" value="1"/>
</dbReference>
<name>M1MJH8_9CLOT</name>
<keyword evidence="1" id="KW-1133">Transmembrane helix</keyword>
<dbReference type="NCBIfam" id="NF037970">
    <property type="entry name" value="vanZ_1"/>
    <property type="match status" value="1"/>
</dbReference>
<dbReference type="PANTHER" id="PTHR28008">
    <property type="entry name" value="DOMAIN PROTEIN, PUTATIVE (AFU_ORTHOLOGUE AFUA_3G10980)-RELATED"/>
    <property type="match status" value="1"/>
</dbReference>
<dbReference type="InterPro" id="IPR016747">
    <property type="entry name" value="Phosphotransbutyrylase"/>
</dbReference>
<dbReference type="PATRIC" id="fig|931276.5.peg.1193"/>
<feature type="domain" description="VanZ-like" evidence="2">
    <location>
        <begin position="6"/>
        <end position="146"/>
    </location>
</feature>
<keyword evidence="1" id="KW-0472">Membrane</keyword>
<proteinExistence type="predicted"/>
<dbReference type="PIRSF" id="PIRSF019083">
    <property type="entry name" value="UCP019083_VanZ"/>
    <property type="match status" value="1"/>
</dbReference>
<protein>
    <recommendedName>
        <fullName evidence="2">VanZ-like domain-containing protein</fullName>
    </recommendedName>
</protein>
<feature type="transmembrane region" description="Helical" evidence="1">
    <location>
        <begin position="130"/>
        <end position="148"/>
    </location>
</feature>
<sequence>MRKIIILLCLFWMGFIFYMSSNNGQISHEQSTKVVNIIEDSKSKLENKSNNQAKAEKENLAFLDKLIRKNAHGFLYMVLAILVSASFFSYKKLGRDAIVYILFICQFYAITDEFHQAFVPGRTSLVSDVLVDFIGSLVGLIIFYLIYYKIYKAKIRSRLSTKKL</sequence>
<dbReference type="OrthoDB" id="291892at2"/>
<organism evidence="3 4">
    <name type="scientific">Clostridium saccharoperbutylacetonicum N1-4(HMT)</name>
    <dbReference type="NCBI Taxonomy" id="931276"/>
    <lineage>
        <taxon>Bacteria</taxon>
        <taxon>Bacillati</taxon>
        <taxon>Bacillota</taxon>
        <taxon>Clostridia</taxon>
        <taxon>Eubacteriales</taxon>
        <taxon>Clostridiaceae</taxon>
        <taxon>Clostridium</taxon>
    </lineage>
</organism>
<dbReference type="AlphaFoldDB" id="M1MJH8"/>
<accession>M1MJH8</accession>
<feature type="transmembrane region" description="Helical" evidence="1">
    <location>
        <begin position="97"/>
        <end position="118"/>
    </location>
</feature>
<evidence type="ECO:0000259" key="2">
    <source>
        <dbReference type="Pfam" id="PF04892"/>
    </source>
</evidence>
<dbReference type="KEGG" id="csr:Cspa_c12340"/>
<dbReference type="Pfam" id="PF04892">
    <property type="entry name" value="VanZ"/>
    <property type="match status" value="1"/>
</dbReference>
<gene>
    <name evidence="3" type="ORF">Cspa_c12340</name>
</gene>
<dbReference type="RefSeq" id="WP_015391331.1">
    <property type="nucleotide sequence ID" value="NC_020291.1"/>
</dbReference>
<keyword evidence="1" id="KW-0812">Transmembrane</keyword>
<evidence type="ECO:0000313" key="4">
    <source>
        <dbReference type="Proteomes" id="UP000011728"/>
    </source>
</evidence>
<dbReference type="HOGENOM" id="CLU_096028_0_0_9"/>